<dbReference type="SMART" id="SM00382">
    <property type="entry name" value="AAA"/>
    <property type="match status" value="1"/>
</dbReference>
<feature type="transmembrane region" description="Helical" evidence="10">
    <location>
        <begin position="518"/>
        <end position="539"/>
    </location>
</feature>
<dbReference type="CDD" id="cd03233">
    <property type="entry name" value="ABCG_PDR_domain1"/>
    <property type="match status" value="1"/>
</dbReference>
<dbReference type="EMBL" id="JAAGAX010000002">
    <property type="protein sequence ID" value="KAF2321649.1"/>
    <property type="molecule type" value="Genomic_DNA"/>
</dbReference>
<dbReference type="InterPro" id="IPR013525">
    <property type="entry name" value="ABC2_TM"/>
</dbReference>
<comment type="subcellular location">
    <subcellularLocation>
        <location evidence="1">Membrane</location>
        <topology evidence="1">Multi-pass membrane protein</topology>
    </subcellularLocation>
</comment>
<evidence type="ECO:0000256" key="2">
    <source>
        <dbReference type="ARBA" id="ARBA00006012"/>
    </source>
</evidence>
<dbReference type="Gene3D" id="3.40.50.300">
    <property type="entry name" value="P-loop containing nucleotide triphosphate hydrolases"/>
    <property type="match status" value="2"/>
</dbReference>
<evidence type="ECO:0000256" key="9">
    <source>
        <dbReference type="ARBA" id="ARBA00023136"/>
    </source>
</evidence>
<comment type="similarity">
    <text evidence="2">Belongs to the ABC transporter superfamily. ABCG family. PDR (TC 3.A.1.205) subfamily.</text>
</comment>
<evidence type="ECO:0000259" key="11">
    <source>
        <dbReference type="PROSITE" id="PS50893"/>
    </source>
</evidence>
<dbReference type="Pfam" id="PF00005">
    <property type="entry name" value="ABC_tran"/>
    <property type="match status" value="2"/>
</dbReference>
<dbReference type="GO" id="GO:0005524">
    <property type="term" value="F:ATP binding"/>
    <property type="evidence" value="ECO:0007669"/>
    <property type="project" value="UniProtKB-KW"/>
</dbReference>
<keyword evidence="4 10" id="KW-0812">Transmembrane</keyword>
<sequence length="938" mass="104430">MAAAFAGDDLARQMSSRSWRRSTSIREMWNEPDVFQRSSRRSLVMDDEEELRWAAIERLPTYDRMRKGVLTQVMSNGRMVHNEVDMTRLGTQDKKKLMDSILKVVEKIMRSSSGGLGTELTDVRWLLSFEVQADTNFLPDTTVGVGIETPKIEVRIQNFSVEGGAYVGTRALPTLLNSTLNAIEGALGMVGLSPSKKRIIKILQDVNGIVRPSRMTLLLGPPGSGKTTLLKALAGKLDDDLKVTGKVTYCGHELWEFVPQRTCAYIGQHELHYGEMTVRETLDFSGRCLGVGTRYEMLSELSRREREAGIKPDPEIDAFMKNTSMAGQETNLITDYVLKILGLDICADIMVGDDMRRGISGGQKKRVTTGEMLVGPAKAFFMDEISTGLDSSTTFQIVKFMRQMVHIMDVTMVISLLQPAPETFGLFDDVILLSEGQIVYQGPRDNILDFFEYVGFKCPERKGIADFLQELSADLRVPFDKSRTHPAALVKEKYGISNWELFKAGFAREWLLMKRNSFVYIFKTTQITIMATIALTVFLRTQMKYGQINDGMKFFGALFFSLINVMFNGMAELAMTVFRLPVFYKQRDFLFYPAWAFGLPIGSSEFPSRCWNLGFGSSLHITPLALPLLSVDDISSWMIWGYYVSPMMYGQNAIAINEFLDKRWSTPTGNPNEPTIGIALLKERGLFTTEKAFWICVGALFAFSLLFNVLFIVALTYLSPFGDNKAVIVDDDSDKNARRQLASNQEGIDMAVRNAQGSSSLNVSITNQSRKGMVLPFQPLAVAFNHVNYYVDMPAEMKSQGVEESRLQLLQDVSGAFRPGILTALVGVSGAGKTTLMDVLAGRKTGGHIEGSISISDVFEEVMGLVELNPLRNALVGLPGVDGLSTEQRKRLTIAVELLLLMKRGGQVIYAGPLGRHSHKLVEYFEAVPGVSKDQRGL</sequence>
<organism evidence="12 13">
    <name type="scientific">Hevea brasiliensis</name>
    <name type="common">Para rubber tree</name>
    <name type="synonym">Siphonia brasiliensis</name>
    <dbReference type="NCBI Taxonomy" id="3981"/>
    <lineage>
        <taxon>Eukaryota</taxon>
        <taxon>Viridiplantae</taxon>
        <taxon>Streptophyta</taxon>
        <taxon>Embryophyta</taxon>
        <taxon>Tracheophyta</taxon>
        <taxon>Spermatophyta</taxon>
        <taxon>Magnoliopsida</taxon>
        <taxon>eudicotyledons</taxon>
        <taxon>Gunneridae</taxon>
        <taxon>Pentapetalae</taxon>
        <taxon>rosids</taxon>
        <taxon>fabids</taxon>
        <taxon>Malpighiales</taxon>
        <taxon>Euphorbiaceae</taxon>
        <taxon>Crotonoideae</taxon>
        <taxon>Micrandreae</taxon>
        <taxon>Hevea</taxon>
    </lineage>
</organism>
<evidence type="ECO:0000256" key="8">
    <source>
        <dbReference type="ARBA" id="ARBA00022989"/>
    </source>
</evidence>
<feature type="transmembrane region" description="Helical" evidence="10">
    <location>
        <begin position="554"/>
        <end position="578"/>
    </location>
</feature>
<keyword evidence="5" id="KW-0677">Repeat</keyword>
<feature type="transmembrane region" description="Helical" evidence="10">
    <location>
        <begin position="692"/>
        <end position="718"/>
    </location>
</feature>
<dbReference type="Proteomes" id="UP000467840">
    <property type="component" value="Chromosome 11"/>
</dbReference>
<reference evidence="12 13" key="1">
    <citation type="journal article" date="2020" name="Mol. Plant">
        <title>The Chromosome-Based Rubber Tree Genome Provides New Insights into Spurge Genome Evolution and Rubber Biosynthesis.</title>
        <authorList>
            <person name="Liu J."/>
            <person name="Shi C."/>
            <person name="Shi C.C."/>
            <person name="Li W."/>
            <person name="Zhang Q.J."/>
            <person name="Zhang Y."/>
            <person name="Li K."/>
            <person name="Lu H.F."/>
            <person name="Shi C."/>
            <person name="Zhu S.T."/>
            <person name="Xiao Z.Y."/>
            <person name="Nan H."/>
            <person name="Yue Y."/>
            <person name="Zhu X.G."/>
            <person name="Wu Y."/>
            <person name="Hong X.N."/>
            <person name="Fan G.Y."/>
            <person name="Tong Y."/>
            <person name="Zhang D."/>
            <person name="Mao C.L."/>
            <person name="Liu Y.L."/>
            <person name="Hao S.J."/>
            <person name="Liu W.Q."/>
            <person name="Lv M.Q."/>
            <person name="Zhang H.B."/>
            <person name="Liu Y."/>
            <person name="Hu-Tang G.R."/>
            <person name="Wang J.P."/>
            <person name="Wang J.H."/>
            <person name="Sun Y.H."/>
            <person name="Ni S.B."/>
            <person name="Chen W.B."/>
            <person name="Zhang X.C."/>
            <person name="Jiao Y.N."/>
            <person name="Eichler E.E."/>
            <person name="Li G.H."/>
            <person name="Liu X."/>
            <person name="Gao L.Z."/>
        </authorList>
    </citation>
    <scope>NUCLEOTIDE SEQUENCE [LARGE SCALE GENOMIC DNA]</scope>
    <source>
        <strain evidence="13">cv. GT1</strain>
        <tissue evidence="12">Leaf</tissue>
    </source>
</reference>
<protein>
    <recommendedName>
        <fullName evidence="11">ABC transporter domain-containing protein</fullName>
    </recommendedName>
</protein>
<dbReference type="Pfam" id="PF01061">
    <property type="entry name" value="ABC2_membrane"/>
    <property type="match status" value="1"/>
</dbReference>
<keyword evidence="8 10" id="KW-1133">Transmembrane helix</keyword>
<dbReference type="FunFam" id="3.40.50.300:FF:000179">
    <property type="entry name" value="ABC transporter G family member 34"/>
    <property type="match status" value="1"/>
</dbReference>
<dbReference type="InterPro" id="IPR003439">
    <property type="entry name" value="ABC_transporter-like_ATP-bd"/>
</dbReference>
<gene>
    <name evidence="12" type="ORF">GH714_000904</name>
</gene>
<keyword evidence="13" id="KW-1185">Reference proteome</keyword>
<proteinExistence type="inferred from homology"/>
<evidence type="ECO:0000256" key="4">
    <source>
        <dbReference type="ARBA" id="ARBA00022692"/>
    </source>
</evidence>
<dbReference type="PANTHER" id="PTHR48040">
    <property type="entry name" value="PLEIOTROPIC DRUG RESISTANCE PROTEIN 1-LIKE ISOFORM X1"/>
    <property type="match status" value="1"/>
</dbReference>
<dbReference type="PANTHER" id="PTHR48040:SF60">
    <property type="entry name" value="ABC TRANSPORTER DOMAIN-CONTAINING PROTEIN"/>
    <property type="match status" value="1"/>
</dbReference>
<dbReference type="InterPro" id="IPR034001">
    <property type="entry name" value="ABCG_PDR_1"/>
</dbReference>
<evidence type="ECO:0000256" key="5">
    <source>
        <dbReference type="ARBA" id="ARBA00022737"/>
    </source>
</evidence>
<dbReference type="GO" id="GO:0016020">
    <property type="term" value="C:membrane"/>
    <property type="evidence" value="ECO:0007669"/>
    <property type="project" value="UniProtKB-SubCell"/>
</dbReference>
<dbReference type="InterPro" id="IPR013581">
    <property type="entry name" value="PDR_assoc"/>
</dbReference>
<dbReference type="InterPro" id="IPR027417">
    <property type="entry name" value="P-loop_NTPase"/>
</dbReference>
<dbReference type="Pfam" id="PF08370">
    <property type="entry name" value="PDR_assoc"/>
    <property type="match status" value="1"/>
</dbReference>
<name>A0A6A6NBL3_HEVBR</name>
<dbReference type="PROSITE" id="PS50893">
    <property type="entry name" value="ABC_TRANSPORTER_2"/>
    <property type="match status" value="1"/>
</dbReference>
<evidence type="ECO:0000256" key="6">
    <source>
        <dbReference type="ARBA" id="ARBA00022741"/>
    </source>
</evidence>
<dbReference type="InterPro" id="IPR003593">
    <property type="entry name" value="AAA+_ATPase"/>
</dbReference>
<evidence type="ECO:0000256" key="3">
    <source>
        <dbReference type="ARBA" id="ARBA00022448"/>
    </source>
</evidence>
<keyword evidence="3" id="KW-0813">Transport</keyword>
<keyword evidence="7" id="KW-0067">ATP-binding</keyword>
<dbReference type="GO" id="GO:0140359">
    <property type="term" value="F:ABC-type transporter activity"/>
    <property type="evidence" value="ECO:0007669"/>
    <property type="project" value="InterPro"/>
</dbReference>
<evidence type="ECO:0000256" key="7">
    <source>
        <dbReference type="ARBA" id="ARBA00022840"/>
    </source>
</evidence>
<accession>A0A6A6NBL3</accession>
<evidence type="ECO:0000313" key="13">
    <source>
        <dbReference type="Proteomes" id="UP000467840"/>
    </source>
</evidence>
<comment type="caution">
    <text evidence="12">The sequence shown here is derived from an EMBL/GenBank/DDBJ whole genome shotgun (WGS) entry which is preliminary data.</text>
</comment>
<dbReference type="GO" id="GO:0016887">
    <property type="term" value="F:ATP hydrolysis activity"/>
    <property type="evidence" value="ECO:0007669"/>
    <property type="project" value="InterPro"/>
</dbReference>
<dbReference type="SUPFAM" id="SSF52540">
    <property type="entry name" value="P-loop containing nucleoside triphosphate hydrolases"/>
    <property type="match status" value="2"/>
</dbReference>
<keyword evidence="6" id="KW-0547">Nucleotide-binding</keyword>
<feature type="domain" description="ABC transporter" evidence="11">
    <location>
        <begin position="187"/>
        <end position="460"/>
    </location>
</feature>
<evidence type="ECO:0000313" key="12">
    <source>
        <dbReference type="EMBL" id="KAF2321649.1"/>
    </source>
</evidence>
<evidence type="ECO:0000256" key="10">
    <source>
        <dbReference type="SAM" id="Phobius"/>
    </source>
</evidence>
<dbReference type="AlphaFoldDB" id="A0A6A6NBL3"/>
<keyword evidence="9 10" id="KW-0472">Membrane</keyword>
<evidence type="ECO:0000256" key="1">
    <source>
        <dbReference type="ARBA" id="ARBA00004141"/>
    </source>
</evidence>